<dbReference type="EMBL" id="CP003155">
    <property type="protein sequence ID" value="AEV30889.1"/>
    <property type="molecule type" value="Genomic_DNA"/>
</dbReference>
<name>G8QZ30_SPHPG</name>
<gene>
    <name evidence="1" type="ordered locus">SpiGrapes_3143</name>
</gene>
<accession>G8QZ30</accession>
<protein>
    <submittedName>
        <fullName evidence="1">Uncharacterized protein</fullName>
    </submittedName>
</protein>
<proteinExistence type="predicted"/>
<organism evidence="1 2">
    <name type="scientific">Sphaerochaeta pleomorpha (strain ATCC BAA-1885 / DSM 22778 / Grapes)</name>
    <dbReference type="NCBI Taxonomy" id="158190"/>
    <lineage>
        <taxon>Bacteria</taxon>
        <taxon>Pseudomonadati</taxon>
        <taxon>Spirochaetota</taxon>
        <taxon>Spirochaetia</taxon>
        <taxon>Spirochaetales</taxon>
        <taxon>Sphaerochaetaceae</taxon>
        <taxon>Sphaerochaeta</taxon>
    </lineage>
</organism>
<sequence>MKENGTAPFLYAYCFAAGPESLRTGRPLFTELVGACSF</sequence>
<keyword evidence="2" id="KW-1185">Reference proteome</keyword>
<dbReference type="KEGG" id="sgp:SpiGrapes_3143"/>
<dbReference type="Proteomes" id="UP000005632">
    <property type="component" value="Chromosome"/>
</dbReference>
<reference evidence="1 2" key="1">
    <citation type="submission" date="2011-11" db="EMBL/GenBank/DDBJ databases">
        <title>Complete sequence of Spirochaeta sp. grapes.</title>
        <authorList>
            <consortium name="US DOE Joint Genome Institute"/>
            <person name="Lucas S."/>
            <person name="Han J."/>
            <person name="Lapidus A."/>
            <person name="Cheng J.-F."/>
            <person name="Goodwin L."/>
            <person name="Pitluck S."/>
            <person name="Peters L."/>
            <person name="Ovchinnikova G."/>
            <person name="Munk A.C."/>
            <person name="Detter J.C."/>
            <person name="Han C."/>
            <person name="Tapia R."/>
            <person name="Land M."/>
            <person name="Hauser L."/>
            <person name="Kyrpides N."/>
            <person name="Ivanova N."/>
            <person name="Pagani I."/>
            <person name="Ritalahtilisa K."/>
            <person name="Loeffler F."/>
            <person name="Woyke T."/>
        </authorList>
    </citation>
    <scope>NUCLEOTIDE SEQUENCE [LARGE SCALE GENOMIC DNA]</scope>
    <source>
        <strain evidence="2">ATCC BAA-1885 / DSM 22778 / Grapes</strain>
    </source>
</reference>
<dbReference type="HOGENOM" id="CLU_3333149_0_0_12"/>
<dbReference type="AlphaFoldDB" id="G8QZ30"/>
<evidence type="ECO:0000313" key="2">
    <source>
        <dbReference type="Proteomes" id="UP000005632"/>
    </source>
</evidence>
<evidence type="ECO:0000313" key="1">
    <source>
        <dbReference type="EMBL" id="AEV30889.1"/>
    </source>
</evidence>